<dbReference type="Proteomes" id="UP000499080">
    <property type="component" value="Unassembled WGS sequence"/>
</dbReference>
<name>A0A4Y2HFP0_ARAVE</name>
<evidence type="ECO:0000313" key="2">
    <source>
        <dbReference type="EMBL" id="GBM64095.1"/>
    </source>
</evidence>
<evidence type="ECO:0000256" key="1">
    <source>
        <dbReference type="SAM" id="MobiDB-lite"/>
    </source>
</evidence>
<protein>
    <submittedName>
        <fullName evidence="2">Uncharacterized protein</fullName>
    </submittedName>
</protein>
<reference evidence="2 3" key="1">
    <citation type="journal article" date="2019" name="Sci. Rep.">
        <title>Orb-weaving spider Araneus ventricosus genome elucidates the spidroin gene catalogue.</title>
        <authorList>
            <person name="Kono N."/>
            <person name="Nakamura H."/>
            <person name="Ohtoshi R."/>
            <person name="Moran D.A.P."/>
            <person name="Shinohara A."/>
            <person name="Yoshida Y."/>
            <person name="Fujiwara M."/>
            <person name="Mori M."/>
            <person name="Tomita M."/>
            <person name="Arakawa K."/>
        </authorList>
    </citation>
    <scope>NUCLEOTIDE SEQUENCE [LARGE SCALE GENOMIC DNA]</scope>
</reference>
<feature type="region of interest" description="Disordered" evidence="1">
    <location>
        <begin position="170"/>
        <end position="189"/>
    </location>
</feature>
<gene>
    <name evidence="2" type="ORF">AVEN_74399_1</name>
</gene>
<dbReference type="AlphaFoldDB" id="A0A4Y2HFP0"/>
<keyword evidence="3" id="KW-1185">Reference proteome</keyword>
<comment type="caution">
    <text evidence="2">The sequence shown here is derived from an EMBL/GenBank/DDBJ whole genome shotgun (WGS) entry which is preliminary data.</text>
</comment>
<sequence length="189" mass="21579">MSSTSSEEDEDVTMFVPKKPSGFKTGLIQIFQFAARSILKSIIKNSGLRRWQEEWDNGSTGRSIHRILPKVSLTSAPWNRLDIIFATAHCSFLSYFKRFRIKESDCCGCVEVGDPLHYATSFPFTASSHLTIPTHDLETVWWNEVMENKLSRIKTRNLVKFLLDNESFVSPDPDSEQFPNLHPSSTHLP</sequence>
<proteinExistence type="predicted"/>
<accession>A0A4Y2HFP0</accession>
<organism evidence="2 3">
    <name type="scientific">Araneus ventricosus</name>
    <name type="common">Orbweaver spider</name>
    <name type="synonym">Epeira ventricosa</name>
    <dbReference type="NCBI Taxonomy" id="182803"/>
    <lineage>
        <taxon>Eukaryota</taxon>
        <taxon>Metazoa</taxon>
        <taxon>Ecdysozoa</taxon>
        <taxon>Arthropoda</taxon>
        <taxon>Chelicerata</taxon>
        <taxon>Arachnida</taxon>
        <taxon>Araneae</taxon>
        <taxon>Araneomorphae</taxon>
        <taxon>Entelegynae</taxon>
        <taxon>Araneoidea</taxon>
        <taxon>Araneidae</taxon>
        <taxon>Araneus</taxon>
    </lineage>
</organism>
<evidence type="ECO:0000313" key="3">
    <source>
        <dbReference type="Proteomes" id="UP000499080"/>
    </source>
</evidence>
<dbReference type="EMBL" id="BGPR01001908">
    <property type="protein sequence ID" value="GBM64095.1"/>
    <property type="molecule type" value="Genomic_DNA"/>
</dbReference>